<evidence type="ECO:0000313" key="2">
    <source>
        <dbReference type="Proteomes" id="UP000435985"/>
    </source>
</evidence>
<dbReference type="EMBL" id="VWFO01000030">
    <property type="protein sequence ID" value="KAA4662177.1"/>
    <property type="molecule type" value="Genomic_DNA"/>
</dbReference>
<dbReference type="AlphaFoldDB" id="A0A5N4ESK1"/>
<name>A0A5N4ESK1_BACOV</name>
<sequence>MWYNFDIIKYAQYVLRPSLRKRKIFAIISIFLLPLIFIYTLFKSYRKQAINKLNINGQVIYIEKVLNDRFFLKNREIYITDIAGEESYLYHRREEQIPSYLYKRGEGVGKKHIRQRGEGNYSGNYVVNIPSFLSAYEGEIKNLIDYYKPAGRTYVLKIYEYE</sequence>
<accession>A0A5N4ESK1</accession>
<protein>
    <submittedName>
        <fullName evidence="1">Uncharacterized protein</fullName>
    </submittedName>
</protein>
<reference evidence="1 2" key="1">
    <citation type="journal article" date="2019" name="Nat. Med.">
        <title>A library of human gut bacterial isolates paired with longitudinal multiomics data enables mechanistic microbiome research.</title>
        <authorList>
            <person name="Poyet M."/>
            <person name="Groussin M."/>
            <person name="Gibbons S.M."/>
            <person name="Avila-Pacheco J."/>
            <person name="Jiang X."/>
            <person name="Kearney S.M."/>
            <person name="Perrotta A.R."/>
            <person name="Berdy B."/>
            <person name="Zhao S."/>
            <person name="Lieberman T.D."/>
            <person name="Swanson P.K."/>
            <person name="Smith M."/>
            <person name="Roesemann S."/>
            <person name="Alexander J.E."/>
            <person name="Rich S.A."/>
            <person name="Livny J."/>
            <person name="Vlamakis H."/>
            <person name="Clish C."/>
            <person name="Bullock K."/>
            <person name="Deik A."/>
            <person name="Scott J."/>
            <person name="Pierce K.A."/>
            <person name="Xavier R.J."/>
            <person name="Alm E.J."/>
        </authorList>
    </citation>
    <scope>NUCLEOTIDE SEQUENCE [LARGE SCALE GENOMIC DNA]</scope>
    <source>
        <strain evidence="1 2">BIOML-A14</strain>
    </source>
</reference>
<evidence type="ECO:0000313" key="1">
    <source>
        <dbReference type="EMBL" id="KAA4662177.1"/>
    </source>
</evidence>
<dbReference type="RefSeq" id="WP_004308947.1">
    <property type="nucleotide sequence ID" value="NZ_CP103100.1"/>
</dbReference>
<comment type="caution">
    <text evidence="1">The sequence shown here is derived from an EMBL/GenBank/DDBJ whole genome shotgun (WGS) entry which is preliminary data.</text>
</comment>
<dbReference type="Proteomes" id="UP000435985">
    <property type="component" value="Unassembled WGS sequence"/>
</dbReference>
<gene>
    <name evidence="1" type="ORF">F3B98_19770</name>
</gene>
<proteinExistence type="predicted"/>
<organism evidence="1 2">
    <name type="scientific">Bacteroides ovatus</name>
    <dbReference type="NCBI Taxonomy" id="28116"/>
    <lineage>
        <taxon>Bacteria</taxon>
        <taxon>Pseudomonadati</taxon>
        <taxon>Bacteroidota</taxon>
        <taxon>Bacteroidia</taxon>
        <taxon>Bacteroidales</taxon>
        <taxon>Bacteroidaceae</taxon>
        <taxon>Bacteroides</taxon>
    </lineage>
</organism>